<accession>A0A834VX34</accession>
<gene>
    <name evidence="2" type="ORF">G2W53_044426</name>
</gene>
<evidence type="ECO:0000313" key="2">
    <source>
        <dbReference type="EMBL" id="KAF7801063.1"/>
    </source>
</evidence>
<dbReference type="Proteomes" id="UP000634136">
    <property type="component" value="Unassembled WGS sequence"/>
</dbReference>
<evidence type="ECO:0000256" key="1">
    <source>
        <dbReference type="SAM" id="MobiDB-lite"/>
    </source>
</evidence>
<sequence length="22" mass="2436">MAVRNSFDGQSAVKSVSSRRRP</sequence>
<reference evidence="2" key="1">
    <citation type="submission" date="2020-09" db="EMBL/GenBank/DDBJ databases">
        <title>Genome-Enabled Discovery of Anthraquinone Biosynthesis in Senna tora.</title>
        <authorList>
            <person name="Kang S.-H."/>
            <person name="Pandey R.P."/>
            <person name="Lee C.-M."/>
            <person name="Sim J.-S."/>
            <person name="Jeong J.-T."/>
            <person name="Choi B.-S."/>
            <person name="Jung M."/>
            <person name="Ginzburg D."/>
            <person name="Zhao K."/>
            <person name="Won S.Y."/>
            <person name="Oh T.-J."/>
            <person name="Yu Y."/>
            <person name="Kim N.-H."/>
            <person name="Lee O.R."/>
            <person name="Lee T.-H."/>
            <person name="Bashyal P."/>
            <person name="Kim T.-S."/>
            <person name="Lee W.-H."/>
            <person name="Kawkins C."/>
            <person name="Kim C.-K."/>
            <person name="Kim J.S."/>
            <person name="Ahn B.O."/>
            <person name="Rhee S.Y."/>
            <person name="Sohng J.K."/>
        </authorList>
    </citation>
    <scope>NUCLEOTIDE SEQUENCE</scope>
    <source>
        <tissue evidence="2">Leaf</tissue>
    </source>
</reference>
<comment type="caution">
    <text evidence="2">The sequence shown here is derived from an EMBL/GenBank/DDBJ whole genome shotgun (WGS) entry which is preliminary data.</text>
</comment>
<evidence type="ECO:0000313" key="3">
    <source>
        <dbReference type="Proteomes" id="UP000634136"/>
    </source>
</evidence>
<feature type="compositionally biased region" description="Polar residues" evidence="1">
    <location>
        <begin position="7"/>
        <end position="16"/>
    </location>
</feature>
<dbReference type="EMBL" id="JAAIUW010000036">
    <property type="protein sequence ID" value="KAF7801063.1"/>
    <property type="molecule type" value="Genomic_DNA"/>
</dbReference>
<feature type="region of interest" description="Disordered" evidence="1">
    <location>
        <begin position="1"/>
        <end position="22"/>
    </location>
</feature>
<dbReference type="AlphaFoldDB" id="A0A834VX34"/>
<organism evidence="2 3">
    <name type="scientific">Senna tora</name>
    <dbReference type="NCBI Taxonomy" id="362788"/>
    <lineage>
        <taxon>Eukaryota</taxon>
        <taxon>Viridiplantae</taxon>
        <taxon>Streptophyta</taxon>
        <taxon>Embryophyta</taxon>
        <taxon>Tracheophyta</taxon>
        <taxon>Spermatophyta</taxon>
        <taxon>Magnoliopsida</taxon>
        <taxon>eudicotyledons</taxon>
        <taxon>Gunneridae</taxon>
        <taxon>Pentapetalae</taxon>
        <taxon>rosids</taxon>
        <taxon>fabids</taxon>
        <taxon>Fabales</taxon>
        <taxon>Fabaceae</taxon>
        <taxon>Caesalpinioideae</taxon>
        <taxon>Cassia clade</taxon>
        <taxon>Senna</taxon>
    </lineage>
</organism>
<proteinExistence type="predicted"/>
<keyword evidence="3" id="KW-1185">Reference proteome</keyword>
<name>A0A834VX34_9FABA</name>
<protein>
    <submittedName>
        <fullName evidence="2">Uncharacterized protein</fullName>
    </submittedName>
</protein>